<dbReference type="SUPFAM" id="SSF51905">
    <property type="entry name" value="FAD/NAD(P)-binding domain"/>
    <property type="match status" value="1"/>
</dbReference>
<feature type="domain" description="FAD-binding" evidence="6">
    <location>
        <begin position="7"/>
        <end position="359"/>
    </location>
</feature>
<dbReference type="PRINTS" id="PR00420">
    <property type="entry name" value="RNGMNOXGNASE"/>
</dbReference>
<reference evidence="8" key="2">
    <citation type="submission" date="2015-01" db="EMBL/GenBank/DDBJ databases">
        <title>Evolutionary Origins and Diversification of the Mycorrhizal Mutualists.</title>
        <authorList>
            <consortium name="DOE Joint Genome Institute"/>
            <consortium name="Mycorrhizal Genomics Consortium"/>
            <person name="Kohler A."/>
            <person name="Kuo A."/>
            <person name="Nagy L.G."/>
            <person name="Floudas D."/>
            <person name="Copeland A."/>
            <person name="Barry K.W."/>
            <person name="Cichocki N."/>
            <person name="Veneault-Fourrey C."/>
            <person name="LaButti K."/>
            <person name="Lindquist E.A."/>
            <person name="Lipzen A."/>
            <person name="Lundell T."/>
            <person name="Morin E."/>
            <person name="Murat C."/>
            <person name="Riley R."/>
            <person name="Ohm R."/>
            <person name="Sun H."/>
            <person name="Tunlid A."/>
            <person name="Henrissat B."/>
            <person name="Grigoriev I.V."/>
            <person name="Hibbett D.S."/>
            <person name="Martin F."/>
        </authorList>
    </citation>
    <scope>NUCLEOTIDE SEQUENCE [LARGE SCALE GENOMIC DNA]</scope>
    <source>
        <strain evidence="8">MAFF 305830</strain>
    </source>
</reference>
<keyword evidence="5" id="KW-0503">Monooxygenase</keyword>
<dbReference type="Proteomes" id="UP000054097">
    <property type="component" value="Unassembled WGS sequence"/>
</dbReference>
<keyword evidence="2" id="KW-0285">Flavoprotein</keyword>
<dbReference type="GO" id="GO:0004497">
    <property type="term" value="F:monooxygenase activity"/>
    <property type="evidence" value="ECO:0007669"/>
    <property type="project" value="UniProtKB-KW"/>
</dbReference>
<proteinExistence type="inferred from homology"/>
<evidence type="ECO:0000256" key="4">
    <source>
        <dbReference type="ARBA" id="ARBA00023002"/>
    </source>
</evidence>
<name>A0A0C3BGP0_SERVB</name>
<evidence type="ECO:0000313" key="7">
    <source>
        <dbReference type="EMBL" id="KIM31334.1"/>
    </source>
</evidence>
<evidence type="ECO:0000256" key="2">
    <source>
        <dbReference type="ARBA" id="ARBA00022630"/>
    </source>
</evidence>
<evidence type="ECO:0000259" key="6">
    <source>
        <dbReference type="Pfam" id="PF01494"/>
    </source>
</evidence>
<keyword evidence="4" id="KW-0560">Oxidoreductase</keyword>
<dbReference type="InterPro" id="IPR050493">
    <property type="entry name" value="FAD-dep_Monooxygenase_BioMet"/>
</dbReference>
<dbReference type="STRING" id="933852.A0A0C3BGP0"/>
<evidence type="ECO:0000256" key="5">
    <source>
        <dbReference type="ARBA" id="ARBA00023033"/>
    </source>
</evidence>
<dbReference type="AlphaFoldDB" id="A0A0C3BGP0"/>
<sequence>MPTTPLQVLIVGNGVVGSILAMALQKTTPHKIIVVDAGPKDSVPIGAGVGMTPNGANALSFIDADYILTERGCMYHGIQMGRGDTDRLLLKEATAETYSKNWGHGTYGISRQVLVGSLRELAEKRGIEMRFNMRLTTVEEKDKVVTARFKDGTVLTADLLFGCDGIHSVVRSYVVGEVAKPRYAGASTVVGISKLSAEDEAAANLNRNLNFWMGKGVLFGTYPSDSEGSWSWQVTWDEDPKGGESDWAKDTSLAVLIKLASEKTASWKSRIPSIVIPKAYRAYPVGLYDRDPMNVWHRGRVVLCGDSAHPTTPFGGQGSQMAAESAVLLARLLGEHEEPSEEVFQKYAQLRGSRTNAVTINARNGLNSIIGIANWRFGFLLELVRDGFLYMFGPSFFRNGMRGLFAYNVATAPLN</sequence>
<dbReference type="PANTHER" id="PTHR13789:SF309">
    <property type="entry name" value="PUTATIVE (AFU_ORTHOLOGUE AFUA_6G14510)-RELATED"/>
    <property type="match status" value="1"/>
</dbReference>
<dbReference type="InterPro" id="IPR002938">
    <property type="entry name" value="FAD-bd"/>
</dbReference>
<gene>
    <name evidence="7" type="ORF">M408DRAFT_21390</name>
</gene>
<dbReference type="OrthoDB" id="47494at2759"/>
<organism evidence="7 8">
    <name type="scientific">Serendipita vermifera MAFF 305830</name>
    <dbReference type="NCBI Taxonomy" id="933852"/>
    <lineage>
        <taxon>Eukaryota</taxon>
        <taxon>Fungi</taxon>
        <taxon>Dikarya</taxon>
        <taxon>Basidiomycota</taxon>
        <taxon>Agaricomycotina</taxon>
        <taxon>Agaricomycetes</taxon>
        <taxon>Sebacinales</taxon>
        <taxon>Serendipitaceae</taxon>
        <taxon>Serendipita</taxon>
    </lineage>
</organism>
<evidence type="ECO:0000256" key="1">
    <source>
        <dbReference type="ARBA" id="ARBA00007992"/>
    </source>
</evidence>
<evidence type="ECO:0000256" key="3">
    <source>
        <dbReference type="ARBA" id="ARBA00022827"/>
    </source>
</evidence>
<dbReference type="InterPro" id="IPR036188">
    <property type="entry name" value="FAD/NAD-bd_sf"/>
</dbReference>
<reference evidence="7 8" key="1">
    <citation type="submission" date="2014-04" db="EMBL/GenBank/DDBJ databases">
        <authorList>
            <consortium name="DOE Joint Genome Institute"/>
            <person name="Kuo A."/>
            <person name="Zuccaro A."/>
            <person name="Kohler A."/>
            <person name="Nagy L.G."/>
            <person name="Floudas D."/>
            <person name="Copeland A."/>
            <person name="Barry K.W."/>
            <person name="Cichocki N."/>
            <person name="Veneault-Fourrey C."/>
            <person name="LaButti K."/>
            <person name="Lindquist E.A."/>
            <person name="Lipzen A."/>
            <person name="Lundell T."/>
            <person name="Morin E."/>
            <person name="Murat C."/>
            <person name="Sun H."/>
            <person name="Tunlid A."/>
            <person name="Henrissat B."/>
            <person name="Grigoriev I.V."/>
            <person name="Hibbett D.S."/>
            <person name="Martin F."/>
            <person name="Nordberg H.P."/>
            <person name="Cantor M.N."/>
            <person name="Hua S.X."/>
        </authorList>
    </citation>
    <scope>NUCLEOTIDE SEQUENCE [LARGE SCALE GENOMIC DNA]</scope>
    <source>
        <strain evidence="7 8">MAFF 305830</strain>
    </source>
</reference>
<protein>
    <recommendedName>
        <fullName evidence="6">FAD-binding domain-containing protein</fullName>
    </recommendedName>
</protein>
<dbReference type="Pfam" id="PF01494">
    <property type="entry name" value="FAD_binding_3"/>
    <property type="match status" value="1"/>
</dbReference>
<keyword evidence="3" id="KW-0274">FAD</keyword>
<accession>A0A0C3BGP0</accession>
<comment type="similarity">
    <text evidence="1">Belongs to the paxM FAD-dependent monooxygenase family.</text>
</comment>
<dbReference type="Gene3D" id="3.50.50.60">
    <property type="entry name" value="FAD/NAD(P)-binding domain"/>
    <property type="match status" value="1"/>
</dbReference>
<dbReference type="GO" id="GO:0071949">
    <property type="term" value="F:FAD binding"/>
    <property type="evidence" value="ECO:0007669"/>
    <property type="project" value="InterPro"/>
</dbReference>
<evidence type="ECO:0000313" key="8">
    <source>
        <dbReference type="Proteomes" id="UP000054097"/>
    </source>
</evidence>
<keyword evidence="8" id="KW-1185">Reference proteome</keyword>
<dbReference type="PANTHER" id="PTHR13789">
    <property type="entry name" value="MONOOXYGENASE"/>
    <property type="match status" value="1"/>
</dbReference>
<dbReference type="HOGENOM" id="CLU_009665_19_5_1"/>
<dbReference type="EMBL" id="KN824282">
    <property type="protein sequence ID" value="KIM31334.1"/>
    <property type="molecule type" value="Genomic_DNA"/>
</dbReference>